<keyword evidence="4" id="KW-0804">Transcription</keyword>
<name>A0ABY3RSV2_9MICO</name>
<dbReference type="Gene3D" id="3.40.190.10">
    <property type="entry name" value="Periplasmic binding protein-like II"/>
    <property type="match status" value="2"/>
</dbReference>
<protein>
    <submittedName>
        <fullName evidence="6">LysR family transcriptional regulator</fullName>
    </submittedName>
</protein>
<keyword evidence="7" id="KW-1185">Reference proteome</keyword>
<evidence type="ECO:0000259" key="5">
    <source>
        <dbReference type="PROSITE" id="PS50931"/>
    </source>
</evidence>
<dbReference type="Proteomes" id="UP001199642">
    <property type="component" value="Chromosome"/>
</dbReference>
<evidence type="ECO:0000256" key="3">
    <source>
        <dbReference type="ARBA" id="ARBA00023125"/>
    </source>
</evidence>
<feature type="domain" description="HTH lysR-type" evidence="5">
    <location>
        <begin position="8"/>
        <end position="65"/>
    </location>
</feature>
<dbReference type="InterPro" id="IPR036388">
    <property type="entry name" value="WH-like_DNA-bd_sf"/>
</dbReference>
<dbReference type="InterPro" id="IPR000847">
    <property type="entry name" value="LysR_HTH_N"/>
</dbReference>
<dbReference type="PANTHER" id="PTHR30126">
    <property type="entry name" value="HTH-TYPE TRANSCRIPTIONAL REGULATOR"/>
    <property type="match status" value="1"/>
</dbReference>
<keyword evidence="2" id="KW-0805">Transcription regulation</keyword>
<evidence type="ECO:0000313" key="7">
    <source>
        <dbReference type="Proteomes" id="UP001199642"/>
    </source>
</evidence>
<dbReference type="PROSITE" id="PS50931">
    <property type="entry name" value="HTH_LYSR"/>
    <property type="match status" value="1"/>
</dbReference>
<dbReference type="InterPro" id="IPR005119">
    <property type="entry name" value="LysR_subst-bd"/>
</dbReference>
<dbReference type="Pfam" id="PF03466">
    <property type="entry name" value="LysR_substrate"/>
    <property type="match status" value="1"/>
</dbReference>
<proteinExistence type="inferred from homology"/>
<evidence type="ECO:0000256" key="4">
    <source>
        <dbReference type="ARBA" id="ARBA00023163"/>
    </source>
</evidence>
<dbReference type="EMBL" id="CP082781">
    <property type="protein sequence ID" value="UGS25796.1"/>
    <property type="molecule type" value="Genomic_DNA"/>
</dbReference>
<gene>
    <name evidence="6" type="ORF">K8F61_14200</name>
</gene>
<organism evidence="6 7">
    <name type="scientific">Microbacterium resistens</name>
    <dbReference type="NCBI Taxonomy" id="156977"/>
    <lineage>
        <taxon>Bacteria</taxon>
        <taxon>Bacillati</taxon>
        <taxon>Actinomycetota</taxon>
        <taxon>Actinomycetes</taxon>
        <taxon>Micrococcales</taxon>
        <taxon>Microbacteriaceae</taxon>
        <taxon>Microbacterium</taxon>
    </lineage>
</organism>
<dbReference type="Pfam" id="PF00126">
    <property type="entry name" value="HTH_1"/>
    <property type="match status" value="1"/>
</dbReference>
<dbReference type="SUPFAM" id="SSF53850">
    <property type="entry name" value="Periplasmic binding protein-like II"/>
    <property type="match status" value="1"/>
</dbReference>
<evidence type="ECO:0000256" key="2">
    <source>
        <dbReference type="ARBA" id="ARBA00023015"/>
    </source>
</evidence>
<dbReference type="SUPFAM" id="SSF46785">
    <property type="entry name" value="Winged helix' DNA-binding domain"/>
    <property type="match status" value="1"/>
</dbReference>
<evidence type="ECO:0000256" key="1">
    <source>
        <dbReference type="ARBA" id="ARBA00009437"/>
    </source>
</evidence>
<keyword evidence="3" id="KW-0238">DNA-binding</keyword>
<accession>A0ABY3RSV2</accession>
<comment type="similarity">
    <text evidence="1">Belongs to the LysR transcriptional regulatory family.</text>
</comment>
<dbReference type="Gene3D" id="1.10.10.10">
    <property type="entry name" value="Winged helix-like DNA-binding domain superfamily/Winged helix DNA-binding domain"/>
    <property type="match status" value="1"/>
</dbReference>
<evidence type="ECO:0000313" key="6">
    <source>
        <dbReference type="EMBL" id="UGS25796.1"/>
    </source>
</evidence>
<sequence>METMRTVPDLPALELLAAVARHGSISAGAREVGVTQQSASARLRSVERQVGLELFRRSPGGVRPTPAGEVVVSWGEEVLAAASRLRAGIETLREESRRELTVAASQTVSAHLLPGWLVDLRRRQQDEGRIPTAVTLATGNSEAVIARVRSGAADLGFIETPRVPDDLASTAVTTDELVLVVAPAHAWSRRDEVSLAEVAATPIVARESGSGTRDAWERTVRERLGHDAPEPAAVLPTSAAVRSAVVGGLGVALLSGRAVADDIRLGRLHVVPIAGERLIRPITALWRGTTRDLTPTSRTLLEVAAAGGT</sequence>
<dbReference type="RefSeq" id="WP_231819571.1">
    <property type="nucleotide sequence ID" value="NZ_CP082781.1"/>
</dbReference>
<dbReference type="PANTHER" id="PTHR30126:SF39">
    <property type="entry name" value="HTH-TYPE TRANSCRIPTIONAL REGULATOR CYSL"/>
    <property type="match status" value="1"/>
</dbReference>
<reference evidence="6 7" key="1">
    <citation type="submission" date="2023-01" db="EMBL/GenBank/DDBJ databases">
        <title>Characterization of estradiol degrading bacteria Microbacterium sp. MZT7 and reveal degrading genes through genome analysis.</title>
        <authorList>
            <person name="Hao P."/>
            <person name="Gao Y."/>
        </authorList>
    </citation>
    <scope>NUCLEOTIDE SEQUENCE [LARGE SCALE GENOMIC DNA]</scope>
    <source>
        <strain evidence="6 7">MZT7</strain>
    </source>
</reference>
<dbReference type="InterPro" id="IPR036390">
    <property type="entry name" value="WH_DNA-bd_sf"/>
</dbReference>